<name>A0ABZ1IHH1_9PSEU</name>
<dbReference type="InterPro" id="IPR011032">
    <property type="entry name" value="GroES-like_sf"/>
</dbReference>
<evidence type="ECO:0000313" key="2">
    <source>
        <dbReference type="EMBL" id="WSE33697.1"/>
    </source>
</evidence>
<dbReference type="RefSeq" id="WP_326836496.1">
    <property type="nucleotide sequence ID" value="NZ_CP142149.1"/>
</dbReference>
<dbReference type="InterPro" id="IPR020843">
    <property type="entry name" value="ER"/>
</dbReference>
<proteinExistence type="predicted"/>
<dbReference type="Gene3D" id="3.40.50.720">
    <property type="entry name" value="NAD(P)-binding Rossmann-like Domain"/>
    <property type="match status" value="1"/>
</dbReference>
<dbReference type="PANTHER" id="PTHR43482:SF1">
    <property type="entry name" value="PROTEIN AST1-RELATED"/>
    <property type="match status" value="1"/>
</dbReference>
<reference evidence="2 3" key="1">
    <citation type="journal article" date="2015" name="Int. J. Syst. Evol. Microbiol.">
        <title>Amycolatopsis rhabdoformis sp. nov., an actinomycete isolated from a tropical forest soil.</title>
        <authorList>
            <person name="Souza W.R."/>
            <person name="Silva R.E."/>
            <person name="Goodfellow M."/>
            <person name="Busarakam K."/>
            <person name="Figueiro F.S."/>
            <person name="Ferreira D."/>
            <person name="Rodrigues-Filho E."/>
            <person name="Moraes L.A.B."/>
            <person name="Zucchi T.D."/>
        </authorList>
    </citation>
    <scope>NUCLEOTIDE SEQUENCE [LARGE SCALE GENOMIC DNA]</scope>
    <source>
        <strain evidence="2 3">NCIMB 14900</strain>
    </source>
</reference>
<evidence type="ECO:0000313" key="3">
    <source>
        <dbReference type="Proteomes" id="UP001330812"/>
    </source>
</evidence>
<dbReference type="SUPFAM" id="SSF51735">
    <property type="entry name" value="NAD(P)-binding Rossmann-fold domains"/>
    <property type="match status" value="1"/>
</dbReference>
<dbReference type="PANTHER" id="PTHR43482">
    <property type="entry name" value="PROTEIN AST1-RELATED"/>
    <property type="match status" value="1"/>
</dbReference>
<dbReference type="Gene3D" id="3.90.180.10">
    <property type="entry name" value="Medium-chain alcohol dehydrogenases, catalytic domain"/>
    <property type="match status" value="1"/>
</dbReference>
<dbReference type="InterPro" id="IPR036291">
    <property type="entry name" value="NAD(P)-bd_dom_sf"/>
</dbReference>
<dbReference type="InterPro" id="IPR013154">
    <property type="entry name" value="ADH-like_N"/>
</dbReference>
<dbReference type="InterPro" id="IPR052585">
    <property type="entry name" value="Lipid_raft_assoc_Zn_ADH"/>
</dbReference>
<dbReference type="Pfam" id="PF13602">
    <property type="entry name" value="ADH_zinc_N_2"/>
    <property type="match status" value="1"/>
</dbReference>
<dbReference type="SMART" id="SM00829">
    <property type="entry name" value="PKS_ER"/>
    <property type="match status" value="1"/>
</dbReference>
<feature type="domain" description="Enoyl reductase (ER)" evidence="1">
    <location>
        <begin position="7"/>
        <end position="290"/>
    </location>
</feature>
<dbReference type="SUPFAM" id="SSF50129">
    <property type="entry name" value="GroES-like"/>
    <property type="match status" value="1"/>
</dbReference>
<dbReference type="EMBL" id="CP142149">
    <property type="protein sequence ID" value="WSE33697.1"/>
    <property type="molecule type" value="Genomic_DNA"/>
</dbReference>
<dbReference type="Proteomes" id="UP001330812">
    <property type="component" value="Chromosome"/>
</dbReference>
<sequence length="292" mass="29124">MRALILTAPGTPEVVDLPDPHAGPGQLRIKIAGAGINPADLHILDGGQTGLGLGLDIAGVVDEVGPGVHGFAPGARVAAFQFPHASHMTAGAAAEYVVVPADAAAVVPDGVTLVDAATVPTNALTAVQLLGPLGPGAGRRLLVTGAAGAVGGYGVALAAHAGWAVTGLARATDREFLTRAGADRGITELAEASEVDAVFDTALFNGAALAPLRDNGWYVGIFPGQEPPAERGITVTVGVVRADGAALAELLDLTARGVLEARTAGTVGLDEADSAYAKLRAGGSRGRWVITP</sequence>
<protein>
    <submittedName>
        <fullName evidence="2">Alcohol dehydrogenase catalytic domain-containing protein</fullName>
    </submittedName>
</protein>
<dbReference type="Pfam" id="PF08240">
    <property type="entry name" value="ADH_N"/>
    <property type="match status" value="1"/>
</dbReference>
<evidence type="ECO:0000259" key="1">
    <source>
        <dbReference type="SMART" id="SM00829"/>
    </source>
</evidence>
<organism evidence="2 3">
    <name type="scientific">Amycolatopsis rhabdoformis</name>
    <dbReference type="NCBI Taxonomy" id="1448059"/>
    <lineage>
        <taxon>Bacteria</taxon>
        <taxon>Bacillati</taxon>
        <taxon>Actinomycetota</taxon>
        <taxon>Actinomycetes</taxon>
        <taxon>Pseudonocardiales</taxon>
        <taxon>Pseudonocardiaceae</taxon>
        <taxon>Amycolatopsis</taxon>
    </lineage>
</organism>
<accession>A0ABZ1IHH1</accession>
<keyword evidence="3" id="KW-1185">Reference proteome</keyword>
<gene>
    <name evidence="2" type="ORF">VSH64_16550</name>
</gene>